<organism evidence="1">
    <name type="scientific">Rhizophora mucronata</name>
    <name type="common">Asiatic mangrove</name>
    <dbReference type="NCBI Taxonomy" id="61149"/>
    <lineage>
        <taxon>Eukaryota</taxon>
        <taxon>Viridiplantae</taxon>
        <taxon>Streptophyta</taxon>
        <taxon>Embryophyta</taxon>
        <taxon>Tracheophyta</taxon>
        <taxon>Spermatophyta</taxon>
        <taxon>Magnoliopsida</taxon>
        <taxon>eudicotyledons</taxon>
        <taxon>Gunneridae</taxon>
        <taxon>Pentapetalae</taxon>
        <taxon>rosids</taxon>
        <taxon>fabids</taxon>
        <taxon>Malpighiales</taxon>
        <taxon>Rhizophoraceae</taxon>
        <taxon>Rhizophora</taxon>
    </lineage>
</organism>
<proteinExistence type="predicted"/>
<accession>A0A2P2MFQ6</accession>
<dbReference type="AlphaFoldDB" id="A0A2P2MFQ6"/>
<evidence type="ECO:0000313" key="1">
    <source>
        <dbReference type="EMBL" id="MBX29014.1"/>
    </source>
</evidence>
<reference evidence="1" key="1">
    <citation type="submission" date="2018-02" db="EMBL/GenBank/DDBJ databases">
        <title>Rhizophora mucronata_Transcriptome.</title>
        <authorList>
            <person name="Meera S.P."/>
            <person name="Sreeshan A."/>
            <person name="Augustine A."/>
        </authorList>
    </citation>
    <scope>NUCLEOTIDE SEQUENCE</scope>
    <source>
        <tissue evidence="1">Leaf</tissue>
    </source>
</reference>
<protein>
    <submittedName>
        <fullName evidence="1">Uncharacterized protein</fullName>
    </submittedName>
</protein>
<name>A0A2P2MFQ6_RHIMU</name>
<dbReference type="EMBL" id="GGEC01048530">
    <property type="protein sequence ID" value="MBX29014.1"/>
    <property type="molecule type" value="Transcribed_RNA"/>
</dbReference>
<sequence length="44" mass="5099">MQGLESMNNPKLPQSQMSLRVSTHLPIRSILSQENRFLEDNMNL</sequence>